<reference evidence="7" key="1">
    <citation type="submission" date="2017-04" db="EMBL/GenBank/DDBJ databases">
        <title>Population genomics of picophytoplankton unveils novel chromosome hypervariability.</title>
        <authorList>
            <consortium name="DOE Joint Genome Institute"/>
            <person name="Blanc-Mathieu R."/>
            <person name="Krasovec M."/>
            <person name="Hebrard M."/>
            <person name="Yau S."/>
            <person name="Desgranges E."/>
            <person name="Martin J."/>
            <person name="Schackwitz W."/>
            <person name="Kuo A."/>
            <person name="Salin G."/>
            <person name="Donnadieu C."/>
            <person name="Desdevises Y."/>
            <person name="Sanchez-Ferandin S."/>
            <person name="Moreau H."/>
            <person name="Rivals E."/>
            <person name="Grigoriev I.V."/>
            <person name="Grimsley N."/>
            <person name="Eyre-Walker A."/>
            <person name="Piganeau G."/>
        </authorList>
    </citation>
    <scope>NUCLEOTIDE SEQUENCE [LARGE SCALE GENOMIC DNA]</scope>
    <source>
        <strain evidence="7">RCC 1115</strain>
    </source>
</reference>
<feature type="compositionally biased region" description="Low complexity" evidence="5">
    <location>
        <begin position="12"/>
        <end position="33"/>
    </location>
</feature>
<name>A0A1Y5IIF2_OSTTA</name>
<feature type="region of interest" description="Disordered" evidence="5">
    <location>
        <begin position="1"/>
        <end position="81"/>
    </location>
</feature>
<feature type="compositionally biased region" description="Low complexity" evidence="5">
    <location>
        <begin position="47"/>
        <end position="68"/>
    </location>
</feature>
<gene>
    <name evidence="7" type="ORF">BE221DRAFT_68205</name>
</gene>
<dbReference type="InterPro" id="IPR041221">
    <property type="entry name" value="APC1_C"/>
</dbReference>
<dbReference type="GO" id="GO:0007091">
    <property type="term" value="P:metaphase/anaphase transition of mitotic cell cycle"/>
    <property type="evidence" value="ECO:0007669"/>
    <property type="project" value="TreeGrafter"/>
</dbReference>
<evidence type="ECO:0000259" key="6">
    <source>
        <dbReference type="Pfam" id="PF18122"/>
    </source>
</evidence>
<evidence type="ECO:0000256" key="4">
    <source>
        <dbReference type="ARBA" id="ARBA00023306"/>
    </source>
</evidence>
<keyword evidence="2" id="KW-0132">Cell division</keyword>
<comment type="similarity">
    <text evidence="1">Belongs to the APC1 family.</text>
</comment>
<evidence type="ECO:0000256" key="2">
    <source>
        <dbReference type="ARBA" id="ARBA00022618"/>
    </source>
</evidence>
<dbReference type="GO" id="GO:0031145">
    <property type="term" value="P:anaphase-promoting complex-dependent catabolic process"/>
    <property type="evidence" value="ECO:0007669"/>
    <property type="project" value="TreeGrafter"/>
</dbReference>
<keyword evidence="4" id="KW-0131">Cell cycle</keyword>
<proteinExistence type="inferred from homology"/>
<evidence type="ECO:0000256" key="1">
    <source>
        <dbReference type="ARBA" id="ARBA00010547"/>
    </source>
</evidence>
<evidence type="ECO:0000256" key="5">
    <source>
        <dbReference type="SAM" id="MobiDB-lite"/>
    </source>
</evidence>
<dbReference type="InterPro" id="IPR024990">
    <property type="entry name" value="Apc1"/>
</dbReference>
<evidence type="ECO:0000313" key="7">
    <source>
        <dbReference type="EMBL" id="OUS48417.1"/>
    </source>
</evidence>
<dbReference type="GO" id="GO:0060090">
    <property type="term" value="F:molecular adaptor activity"/>
    <property type="evidence" value="ECO:0007669"/>
    <property type="project" value="TreeGrafter"/>
</dbReference>
<dbReference type="PANTHER" id="PTHR12827:SF3">
    <property type="entry name" value="ANAPHASE-PROMOTING COMPLEX SUBUNIT 1"/>
    <property type="match status" value="1"/>
</dbReference>
<sequence length="1743" mass="187975">MGDRDVLELSESSLATSRARPALASASTRSRSSPGDHGRGLGRRPARASQGSQTSAATTAATRLTTLTIGEREQREIDGSCGDSLRRMGWAKRRDAEDGETLETGTDGRSVTRRASGILRATYACEEEVLDVCWCEFGRGGVERTSTLGGGGDDASDGWYACALHRDSFTVFGISGETRRMPLGFEAASFAATCAGLLFVSLDGVVSIAAHALAEPTAIDGLDDATNPVRVAWSDARRSLVLFFVPTRSAHELWRLSLVSGGSETEFSESVPEFRICADICWSERIREDFVPEATSYGFAHDEDGREMVLVSEDSARRVTGLYVSSTREGVRASAPIEGVFSAVGVSATRKSNGMLDTLVASSDGTLELYVGQSILCKIRVSDSIGNETLCDIDRVSDFLHGVATVRLHGQVSGTLRVRVPGALASPHARALFAVLHEVCRTGELIEIIQRLYANDCVGVDDAENEWLCVVRTLNEWCGIGSNVNTNELSDWDFVQRALGNSGSSNHESETSSRVGIHTARTELVLATVHTVYEASKVDTIHRSMLGSLRYFAIALATAIDDWDYIDYYSRDVGKSIQPIRAEAKKRVPDILRAIEGIFSGEADFHALVPPLILDGLQEGSVVDMNTYGGDVVVRARRILKLCHTSTIDLASFSSTGGTFAHTMTAMGLTVEDVERLPPGLAQPFHGMLRCCRDIPTNGLSEEAYSLIGRHDLALMYGDVDLIRDAKQRQAQLATAKTQTDGSGVHDGLEHLEEFVGPLRFPRDYRIRELRAILNTASPAPIELSESEGAGGDAEQGSQQQSKLWVLATRTAALPVGRGAATLGTVVAKPTEALQTPVLCFAGCLPTQQNAVVNLDLTVADAPKNFTNWPEFHNGAASGLALRSDDDDGKLNRAWIVFNRPKVPTYSHAGVLMALGLNGHLSGLTATDLYRYLAQEHEATTVGTLLGVAASKLGTGDPATSRMCFLHIPTRHPLSFPEIELPSLVQSCALMSVGLLYQGTAQRLIVETLLSEIGKSPEGDAINGRECYALSAGIALGLVTLGKGSSTSGLSDLLIVERLRHFTIGGIARYVPPPGGMPASSAVIKSTSANTSWNDNYNPEDGTFCAPEGPPVSVDGYILEGSMVNVDLSAPGAIMALTLMYLKTNDASVSTHLEIPSTHYALDDACPDYVMLRVVAKSLIMWDTIRADADWIESLLPPLLRDAMDPKSPEEQENQNDSSWLGKADREAIAQTYVNALAGGCMAIGLRYAGSGNAIAAATLRKYALKFLVWKKNAGLDAREPLVNKSTLETCIGVIAMSLACVMAGTGDLPTLRLLRHLRSRLETSAISNTGLTYGAHMAIAMANGFLFLGGCAQTFSTDNASVAALLIAMFPRFPAHPNDNRWYCQAYRHLYVLAAKERLLNTIDASTLEPVSTPLEITTSTPRDGVVRSQLITPCLLPDPDELIRIKVISPRYWTTDLDFERQPGTKRALYELRNIPIQRHTSALSYEVDRTGAKAQLGTALHAAGARAALKPPAVEATRDHNTAPVANATAVRAGKDAVDVFTSDTMLLSFEQSMCTGLNDRAGFSAAALRECMEREVPEALRCYVDMYAACENLIHSTNKSDDEMSAASMAVSDLRLMDAFHKLLKKSDGIDNGFPMPFLLTSSFKQSILFFLDEMYGTTDGLLATYLRGGGYDASSDTYGNFGCYLRLLDIPNPALLKSTIETALARTGATELTVPMFCKLLPQNVDPTTVLRIIDTCL</sequence>
<dbReference type="EMBL" id="KZ155774">
    <property type="protein sequence ID" value="OUS48417.1"/>
    <property type="molecule type" value="Genomic_DNA"/>
</dbReference>
<feature type="domain" description="Anaphase-promoting complex subunit 1 C-terminal" evidence="6">
    <location>
        <begin position="1540"/>
        <end position="1696"/>
    </location>
</feature>
<dbReference type="GO" id="GO:0051301">
    <property type="term" value="P:cell division"/>
    <property type="evidence" value="ECO:0007669"/>
    <property type="project" value="UniProtKB-KW"/>
</dbReference>
<evidence type="ECO:0000256" key="3">
    <source>
        <dbReference type="ARBA" id="ARBA00022776"/>
    </source>
</evidence>
<protein>
    <submittedName>
        <fullName evidence="7">Anaphase promoting complex subunit 1</fullName>
    </submittedName>
</protein>
<keyword evidence="3" id="KW-0498">Mitosis</keyword>
<dbReference type="eggNOG" id="KOG1858">
    <property type="taxonomic scope" value="Eukaryota"/>
</dbReference>
<accession>A0A1Y5IIF2</accession>
<dbReference type="Gene3D" id="1.25.10.10">
    <property type="entry name" value="Leucine-rich Repeat Variant"/>
    <property type="match status" value="2"/>
</dbReference>
<dbReference type="Pfam" id="PF18122">
    <property type="entry name" value="APC1_C"/>
    <property type="match status" value="1"/>
</dbReference>
<dbReference type="Proteomes" id="UP000195557">
    <property type="component" value="Unassembled WGS sequence"/>
</dbReference>
<dbReference type="GO" id="GO:0070979">
    <property type="term" value="P:protein K11-linked ubiquitination"/>
    <property type="evidence" value="ECO:0007669"/>
    <property type="project" value="TreeGrafter"/>
</dbReference>
<organism evidence="7">
    <name type="scientific">Ostreococcus tauri</name>
    <name type="common">Marine green alga</name>
    <dbReference type="NCBI Taxonomy" id="70448"/>
    <lineage>
        <taxon>Eukaryota</taxon>
        <taxon>Viridiplantae</taxon>
        <taxon>Chlorophyta</taxon>
        <taxon>Mamiellophyceae</taxon>
        <taxon>Mamiellales</taxon>
        <taxon>Bathycoccaceae</taxon>
        <taxon>Ostreococcus</taxon>
    </lineage>
</organism>
<dbReference type="PANTHER" id="PTHR12827">
    <property type="entry name" value="MEIOTIC CHECKPOINT REGULATOR TSG24 FAMILY MEMBER"/>
    <property type="match status" value="1"/>
</dbReference>
<dbReference type="GO" id="GO:0005680">
    <property type="term" value="C:anaphase-promoting complex"/>
    <property type="evidence" value="ECO:0007669"/>
    <property type="project" value="InterPro"/>
</dbReference>
<dbReference type="InterPro" id="IPR011989">
    <property type="entry name" value="ARM-like"/>
</dbReference>